<keyword evidence="5" id="KW-1185">Reference proteome</keyword>
<gene>
    <name evidence="4" type="ORF">CFN78_24680</name>
</gene>
<feature type="domain" description="Peptidase C39-like" evidence="3">
    <location>
        <begin position="222"/>
        <end position="372"/>
    </location>
</feature>
<reference evidence="4 5" key="1">
    <citation type="submission" date="2017-07" db="EMBL/GenBank/DDBJ databases">
        <title>Amycolatopsis antarcticus sp. nov., isolated from the surface of an Antarcticus brown macroalga.</title>
        <authorList>
            <person name="Wang J."/>
            <person name="Leiva S."/>
            <person name="Huang J."/>
            <person name="Huang Y."/>
        </authorList>
    </citation>
    <scope>NUCLEOTIDE SEQUENCE [LARGE SCALE GENOMIC DNA]</scope>
    <source>
        <strain evidence="4 5">AU-G6</strain>
    </source>
</reference>
<evidence type="ECO:0000259" key="3">
    <source>
        <dbReference type="Pfam" id="PF13529"/>
    </source>
</evidence>
<evidence type="ECO:0000313" key="4">
    <source>
        <dbReference type="EMBL" id="OZM70600.1"/>
    </source>
</evidence>
<comment type="caution">
    <text evidence="4">The sequence shown here is derived from an EMBL/GenBank/DDBJ whole genome shotgun (WGS) entry which is preliminary data.</text>
</comment>
<feature type="chain" id="PRO_5013374575" description="Peptidase C39-like domain-containing protein" evidence="2">
    <location>
        <begin position="29"/>
        <end position="417"/>
    </location>
</feature>
<feature type="signal peptide" evidence="2">
    <location>
        <begin position="1"/>
        <end position="28"/>
    </location>
</feature>
<accession>A0A263CWS5</accession>
<protein>
    <recommendedName>
        <fullName evidence="3">Peptidase C39-like domain-containing protein</fullName>
    </recommendedName>
</protein>
<feature type="region of interest" description="Disordered" evidence="1">
    <location>
        <begin position="198"/>
        <end position="227"/>
    </location>
</feature>
<dbReference type="Gene3D" id="3.90.70.10">
    <property type="entry name" value="Cysteine proteinases"/>
    <property type="match status" value="1"/>
</dbReference>
<dbReference type="InterPro" id="IPR039563">
    <property type="entry name" value="Peptidase_C39_single_dom"/>
</dbReference>
<keyword evidence="2" id="KW-0732">Signal</keyword>
<dbReference type="InterPro" id="IPR039564">
    <property type="entry name" value="Peptidase_C39-like"/>
</dbReference>
<evidence type="ECO:0000256" key="1">
    <source>
        <dbReference type="SAM" id="MobiDB-lite"/>
    </source>
</evidence>
<evidence type="ECO:0000256" key="2">
    <source>
        <dbReference type="SAM" id="SignalP"/>
    </source>
</evidence>
<dbReference type="RefSeq" id="WP_094865412.1">
    <property type="nucleotide sequence ID" value="NZ_NKYE01000019.1"/>
</dbReference>
<dbReference type="CDD" id="cd02549">
    <property type="entry name" value="Peptidase_C39A"/>
    <property type="match status" value="1"/>
</dbReference>
<dbReference type="EMBL" id="NKYE01000019">
    <property type="protein sequence ID" value="OZM70600.1"/>
    <property type="molecule type" value="Genomic_DNA"/>
</dbReference>
<dbReference type="Proteomes" id="UP000242444">
    <property type="component" value="Unassembled WGS sequence"/>
</dbReference>
<dbReference type="OrthoDB" id="9789941at2"/>
<dbReference type="InParanoid" id="A0A263CWS5"/>
<dbReference type="Pfam" id="PF13529">
    <property type="entry name" value="Peptidase_C39_2"/>
    <property type="match status" value="1"/>
</dbReference>
<organism evidence="4 5">
    <name type="scientific">Amycolatopsis antarctica</name>
    <dbReference type="NCBI Taxonomy" id="1854586"/>
    <lineage>
        <taxon>Bacteria</taxon>
        <taxon>Bacillati</taxon>
        <taxon>Actinomycetota</taxon>
        <taxon>Actinomycetes</taxon>
        <taxon>Pseudonocardiales</taxon>
        <taxon>Pseudonocardiaceae</taxon>
        <taxon>Amycolatopsis</taxon>
    </lineage>
</organism>
<dbReference type="AlphaFoldDB" id="A0A263CWS5"/>
<evidence type="ECO:0000313" key="5">
    <source>
        <dbReference type="Proteomes" id="UP000242444"/>
    </source>
</evidence>
<proteinExistence type="predicted"/>
<sequence length="417" mass="44313">MRGRLSAMTLAVVAATAAITAPATGAAAAEDESIDYHQWTSADFSAGELAGVTAGPEGVRIGTPIGTVDRTEAALGTTRTYEYGQWTSPGFEPGFDASELIASWNAATPPQTWIQVEAKAKTAAGADTSWYILGQWADGDGEVLRTSVDGQDDANAAVSVDTLTAKPGVALRSYQLRVSLYREVGTEVTPTLTTAGAMTSQVPARSEVQVSPPGPATGKELPVPRHSQNIHAGKYPEYGGGGEAWCSPTSTQMVVEFWGKGPSEEELSWIPGDYVDRTIPHAARYTYDHAYDGTGNWPFNTAYAARYGLKGHITRLHSLTELESYIDRGVPVITSQSFLESELDGAGYGTAGHIMVVVGFTENGDVIANDPASSSNEAVRNVYPRAQFETIWQRTKRIDENGAEASGPGGIAYIIEP</sequence>
<name>A0A263CWS5_9PSEU</name>